<evidence type="ECO:0000313" key="3">
    <source>
        <dbReference type="Proteomes" id="UP000640583"/>
    </source>
</evidence>
<organism evidence="2 3">
    <name type="scientific">Halocynthiibacter styelae</name>
    <dbReference type="NCBI Taxonomy" id="2761955"/>
    <lineage>
        <taxon>Bacteria</taxon>
        <taxon>Pseudomonadati</taxon>
        <taxon>Pseudomonadota</taxon>
        <taxon>Alphaproteobacteria</taxon>
        <taxon>Rhodobacterales</taxon>
        <taxon>Paracoccaceae</taxon>
        <taxon>Halocynthiibacter</taxon>
    </lineage>
</organism>
<name>A0A8J7J178_9RHOB</name>
<comment type="caution">
    <text evidence="2">The sequence shown here is derived from an EMBL/GenBank/DDBJ whole genome shotgun (WGS) entry which is preliminary data.</text>
</comment>
<reference evidence="2" key="1">
    <citation type="submission" date="2020-10" db="EMBL/GenBank/DDBJ databases">
        <title>Paenihalocynthiibacter styelae gen. nov., sp. nov., isolated from stalked sea squirt Styela clava.</title>
        <authorList>
            <person name="Kim Y.-O."/>
            <person name="Yoon J.-H."/>
        </authorList>
    </citation>
    <scope>NUCLEOTIDE SEQUENCE</scope>
    <source>
        <strain evidence="2">MYP1-1</strain>
    </source>
</reference>
<dbReference type="Pfam" id="PF01755">
    <property type="entry name" value="Glyco_transf_25"/>
    <property type="match status" value="1"/>
</dbReference>
<protein>
    <submittedName>
        <fullName evidence="2">Glycosyltransferase family 25 protein</fullName>
    </submittedName>
</protein>
<dbReference type="RefSeq" id="WP_228850111.1">
    <property type="nucleotide sequence ID" value="NZ_JADCKQ010000019.1"/>
</dbReference>
<dbReference type="CDD" id="cd06532">
    <property type="entry name" value="Glyco_transf_25"/>
    <property type="match status" value="1"/>
</dbReference>
<evidence type="ECO:0000313" key="2">
    <source>
        <dbReference type="EMBL" id="MBI1495409.1"/>
    </source>
</evidence>
<dbReference type="Proteomes" id="UP000640583">
    <property type="component" value="Unassembled WGS sequence"/>
</dbReference>
<proteinExistence type="predicted"/>
<feature type="domain" description="Glycosyl transferase family 25" evidence="1">
    <location>
        <begin position="34"/>
        <end position="202"/>
    </location>
</feature>
<accession>A0A8J7J178</accession>
<evidence type="ECO:0000259" key="1">
    <source>
        <dbReference type="Pfam" id="PF01755"/>
    </source>
</evidence>
<dbReference type="EMBL" id="JADCKQ010000019">
    <property type="protein sequence ID" value="MBI1495409.1"/>
    <property type="molecule type" value="Genomic_DNA"/>
</dbReference>
<sequence>MASEFYVLSSTRMIETVCQQFEATDIEMIQQPYIYILSLTDSEKRRAPLILQLESMGLEYSVWDAIDGRQGLPEKYESLIDREQSKKRMGRNMSDAEFACALSHRAMQQDVLNRNLPGALILEDDAVLTESFNDILSLLPLKGHDITLLHHKGGHARRRTTPISPKHKAQRITLFPNSAAAYYITRTGAARMVAASTPVSYVADWPLDLSLINSFVLQPCPVQPPEATEANSAIEKSRINMKKLRYRNLQRFLDRSYWKRKYLKLISKKLI</sequence>
<dbReference type="AlphaFoldDB" id="A0A8J7J178"/>
<gene>
    <name evidence="2" type="ORF">H1D41_17335</name>
</gene>
<dbReference type="InterPro" id="IPR002654">
    <property type="entry name" value="Glyco_trans_25"/>
</dbReference>
<keyword evidence="3" id="KW-1185">Reference proteome</keyword>